<keyword evidence="3" id="KW-1185">Reference proteome</keyword>
<organism evidence="2 3">
    <name type="scientific">Camelus dromedarius</name>
    <name type="common">Dromedary</name>
    <name type="synonym">Arabian camel</name>
    <dbReference type="NCBI Taxonomy" id="9838"/>
    <lineage>
        <taxon>Eukaryota</taxon>
        <taxon>Metazoa</taxon>
        <taxon>Chordata</taxon>
        <taxon>Craniata</taxon>
        <taxon>Vertebrata</taxon>
        <taxon>Euteleostomi</taxon>
        <taxon>Mammalia</taxon>
        <taxon>Eutheria</taxon>
        <taxon>Laurasiatheria</taxon>
        <taxon>Artiodactyla</taxon>
        <taxon>Tylopoda</taxon>
        <taxon>Camelidae</taxon>
        <taxon>Camelus</taxon>
    </lineage>
</organism>
<feature type="compositionally biased region" description="Basic and acidic residues" evidence="1">
    <location>
        <begin position="79"/>
        <end position="97"/>
    </location>
</feature>
<proteinExistence type="predicted"/>
<feature type="compositionally biased region" description="Polar residues" evidence="1">
    <location>
        <begin position="43"/>
        <end position="53"/>
    </location>
</feature>
<sequence>MVQAGRPSVQRDEEGGTGRLAGGGLSWAVTTLIVIPGSVAEPGTQTEAGTQTEPEIGNDSVIKDQARLAADAEPVGTAELRREAEKTGNMNRAEDTLLRPVKSSRRIRGGSEVTAARDGMPKPPSLSRFPRPHKGPSQQDGKCIQVRGKPEARSQRPGGTAHHLRAGPEGKVLTVART</sequence>
<evidence type="ECO:0000313" key="3">
    <source>
        <dbReference type="Proteomes" id="UP000299084"/>
    </source>
</evidence>
<dbReference type="AlphaFoldDB" id="A0A5N4CEL1"/>
<accession>A0A5N4CEL1</accession>
<name>A0A5N4CEL1_CAMDR</name>
<comment type="caution">
    <text evidence="2">The sequence shown here is derived from an EMBL/GenBank/DDBJ whole genome shotgun (WGS) entry which is preliminary data.</text>
</comment>
<evidence type="ECO:0000256" key="1">
    <source>
        <dbReference type="SAM" id="MobiDB-lite"/>
    </source>
</evidence>
<feature type="region of interest" description="Disordered" evidence="1">
    <location>
        <begin position="38"/>
        <end position="178"/>
    </location>
</feature>
<feature type="region of interest" description="Disordered" evidence="1">
    <location>
        <begin position="1"/>
        <end position="23"/>
    </location>
</feature>
<dbReference type="EMBL" id="JWIN03000027">
    <property type="protein sequence ID" value="KAB1257372.1"/>
    <property type="molecule type" value="Genomic_DNA"/>
</dbReference>
<reference evidence="2 3" key="1">
    <citation type="journal article" date="2019" name="Mol. Ecol. Resour.">
        <title>Improving Illumina assemblies with Hi-C and long reads: an example with the North African dromedary.</title>
        <authorList>
            <person name="Elbers J.P."/>
            <person name="Rogers M.F."/>
            <person name="Perelman P.L."/>
            <person name="Proskuryakova A.A."/>
            <person name="Serdyukova N.A."/>
            <person name="Johnson W.E."/>
            <person name="Horin P."/>
            <person name="Corander J."/>
            <person name="Murphy D."/>
            <person name="Burger P.A."/>
        </authorList>
    </citation>
    <scope>NUCLEOTIDE SEQUENCE [LARGE SCALE GENOMIC DNA]</scope>
    <source>
        <strain evidence="2">Drom800</strain>
        <tissue evidence="2">Blood</tissue>
    </source>
</reference>
<evidence type="ECO:0000313" key="2">
    <source>
        <dbReference type="EMBL" id="KAB1257372.1"/>
    </source>
</evidence>
<dbReference type="Proteomes" id="UP000299084">
    <property type="component" value="Unassembled WGS sequence"/>
</dbReference>
<protein>
    <submittedName>
        <fullName evidence="2">Uncharacterized protein</fullName>
    </submittedName>
</protein>
<gene>
    <name evidence="2" type="ORF">Cadr_000026315</name>
</gene>